<keyword evidence="2" id="KW-0053">Apoptosis</keyword>
<dbReference type="SUPFAM" id="SSF52129">
    <property type="entry name" value="Caspase-like"/>
    <property type="match status" value="1"/>
</dbReference>
<dbReference type="GO" id="GO:0006915">
    <property type="term" value="P:apoptotic process"/>
    <property type="evidence" value="ECO:0007669"/>
    <property type="project" value="UniProtKB-KW"/>
</dbReference>
<dbReference type="Pfam" id="PF01335">
    <property type="entry name" value="DED"/>
    <property type="match status" value="1"/>
</dbReference>
<dbReference type="GO" id="GO:0042981">
    <property type="term" value="P:regulation of apoptotic process"/>
    <property type="evidence" value="ECO:0007669"/>
    <property type="project" value="InterPro"/>
</dbReference>
<dbReference type="PROSITE" id="PS50168">
    <property type="entry name" value="DED"/>
    <property type="match status" value="2"/>
</dbReference>
<dbReference type="GO" id="GO:0005737">
    <property type="term" value="C:cytoplasm"/>
    <property type="evidence" value="ECO:0007669"/>
    <property type="project" value="UniProtKB-ARBA"/>
</dbReference>
<dbReference type="SUPFAM" id="SSF47986">
    <property type="entry name" value="DEATH domain"/>
    <property type="match status" value="2"/>
</dbReference>
<dbReference type="Gene3D" id="3.40.50.1460">
    <property type="match status" value="2"/>
</dbReference>
<dbReference type="InterPro" id="IPR001875">
    <property type="entry name" value="DED_dom"/>
</dbReference>
<evidence type="ECO:0000259" key="5">
    <source>
        <dbReference type="PROSITE" id="PS50208"/>
    </source>
</evidence>
<evidence type="ECO:0000256" key="1">
    <source>
        <dbReference type="ARBA" id="ARBA00010134"/>
    </source>
</evidence>
<dbReference type="InterPro" id="IPR001309">
    <property type="entry name" value="Pept_C14_p20"/>
</dbReference>
<dbReference type="Pfam" id="PF00656">
    <property type="entry name" value="Peptidase_C14"/>
    <property type="match status" value="1"/>
</dbReference>
<protein>
    <submittedName>
        <fullName evidence="7">CASP8 and FADD-like apoptosis regulator</fullName>
    </submittedName>
</protein>
<dbReference type="Gene3D" id="1.10.533.10">
    <property type="entry name" value="Death Domain, Fas"/>
    <property type="match status" value="2"/>
</dbReference>
<reference evidence="7" key="1">
    <citation type="submission" date="2025-08" db="UniProtKB">
        <authorList>
            <consortium name="RefSeq"/>
        </authorList>
    </citation>
    <scope>IDENTIFICATION</scope>
</reference>
<keyword evidence="6" id="KW-1185">Reference proteome</keyword>
<evidence type="ECO:0000313" key="6">
    <source>
        <dbReference type="Proteomes" id="UP000504632"/>
    </source>
</evidence>
<evidence type="ECO:0000256" key="3">
    <source>
        <dbReference type="ARBA" id="ARBA00022737"/>
    </source>
</evidence>
<dbReference type="InterPro" id="IPR011600">
    <property type="entry name" value="Pept_C14_caspase"/>
</dbReference>
<dbReference type="GO" id="GO:0004197">
    <property type="term" value="F:cysteine-type endopeptidase activity"/>
    <property type="evidence" value="ECO:0007669"/>
    <property type="project" value="InterPro"/>
</dbReference>
<organism evidence="6 7">
    <name type="scientific">Chanos chanos</name>
    <name type="common">Milkfish</name>
    <name type="synonym">Mugil chanos</name>
    <dbReference type="NCBI Taxonomy" id="29144"/>
    <lineage>
        <taxon>Eukaryota</taxon>
        <taxon>Metazoa</taxon>
        <taxon>Chordata</taxon>
        <taxon>Craniata</taxon>
        <taxon>Vertebrata</taxon>
        <taxon>Euteleostomi</taxon>
        <taxon>Actinopterygii</taxon>
        <taxon>Neopterygii</taxon>
        <taxon>Teleostei</taxon>
        <taxon>Ostariophysi</taxon>
        <taxon>Gonorynchiformes</taxon>
        <taxon>Chanidae</taxon>
        <taxon>Chanos</taxon>
    </lineage>
</organism>
<dbReference type="OrthoDB" id="8816507at2759"/>
<dbReference type="InterPro" id="IPR029030">
    <property type="entry name" value="Caspase-like_dom_sf"/>
</dbReference>
<dbReference type="SMART" id="SM00031">
    <property type="entry name" value="DED"/>
    <property type="match status" value="2"/>
</dbReference>
<dbReference type="InterPro" id="IPR011029">
    <property type="entry name" value="DEATH-like_dom_sf"/>
</dbReference>
<evidence type="ECO:0000259" key="4">
    <source>
        <dbReference type="PROSITE" id="PS50168"/>
    </source>
</evidence>
<feature type="domain" description="DED" evidence="4">
    <location>
        <begin position="94"/>
        <end position="172"/>
    </location>
</feature>
<feature type="domain" description="DED" evidence="4">
    <location>
        <begin position="4"/>
        <end position="76"/>
    </location>
</feature>
<dbReference type="GeneID" id="115822768"/>
<dbReference type="InterPro" id="IPR015917">
    <property type="entry name" value="Pept_C14A"/>
</dbReference>
<dbReference type="FunFam" id="1.10.533.10:FF:000016">
    <property type="entry name" value="CASP8 and FADD-like apoptosis regulator"/>
    <property type="match status" value="1"/>
</dbReference>
<gene>
    <name evidence="7" type="primary">LOC115822768</name>
</gene>
<dbReference type="RefSeq" id="XP_030642544.1">
    <property type="nucleotide sequence ID" value="XM_030786684.1"/>
</dbReference>
<dbReference type="Proteomes" id="UP000504632">
    <property type="component" value="Chromosome 10"/>
</dbReference>
<accession>A0A6J2WE66</accession>
<evidence type="ECO:0000313" key="7">
    <source>
        <dbReference type="RefSeq" id="XP_030642544.1"/>
    </source>
</evidence>
<sequence length="435" mass="50386">MSRHLSQTIHLIAEELSKDEWKRLSFLCGVTDTECPSFDVRRMLMSLMHQKGLDETFLMELMFKMRRYDILRSVLNTNRTEVERMLGNNHVLSEYRVLMADISEDMDTDDLKSLVFLLSANFPRERLSKIKSLLDVIVELERQDQMSCERMDLLEKHLRAIQRTDLARKINRYQQRGAGNVEMGNAVTYREYSQNSVDEYRMRSKPRGVCVIIDCVGIDGAYWNKTFKCLHFQVITHKLLCVRETLATLKDVARRREHYWADAFICCVISRGSATDLLGIDSHGPGLNLDTVKHLFTPECCPGLAGKPKLFFIQSYEVPRPQRCYGGAGYYDYRDADLETDGPVTSYGVETVPANADIFWSHCWTNEHQLEDQNHHSVYLQALCTSLLKGQKRKMNLVDAHMEVNRKIYEHNAKETGAKYSINLRHTLRKHVCLS</sequence>
<evidence type="ECO:0000256" key="2">
    <source>
        <dbReference type="ARBA" id="ARBA00022703"/>
    </source>
</evidence>
<name>A0A6J2WE66_CHACN</name>
<feature type="domain" description="Caspase family p20" evidence="5">
    <location>
        <begin position="218"/>
        <end position="315"/>
    </location>
</feature>
<keyword evidence="3" id="KW-0677">Repeat</keyword>
<dbReference type="PANTHER" id="PTHR48169">
    <property type="entry name" value="DED DOMAIN-CONTAINING PROTEIN"/>
    <property type="match status" value="1"/>
</dbReference>
<dbReference type="PROSITE" id="PS50208">
    <property type="entry name" value="CASPASE_P20"/>
    <property type="match status" value="1"/>
</dbReference>
<dbReference type="InParanoid" id="A0A6J2WE66"/>
<dbReference type="CDD" id="cd08334">
    <property type="entry name" value="DED_Caspase_8_10_r2"/>
    <property type="match status" value="1"/>
</dbReference>
<dbReference type="GO" id="GO:0006508">
    <property type="term" value="P:proteolysis"/>
    <property type="evidence" value="ECO:0007669"/>
    <property type="project" value="InterPro"/>
</dbReference>
<dbReference type="SMART" id="SM00115">
    <property type="entry name" value="CASc"/>
    <property type="match status" value="1"/>
</dbReference>
<dbReference type="PANTHER" id="PTHR48169:SF3">
    <property type="entry name" value="CASP8 AND FADD LIKE APOPTOSIS REGULATOR"/>
    <property type="match status" value="1"/>
</dbReference>
<dbReference type="AlphaFoldDB" id="A0A6J2WE66"/>
<comment type="similarity">
    <text evidence="1">Belongs to the peptidase C14A family.</text>
</comment>
<proteinExistence type="inferred from homology"/>